<dbReference type="InterPro" id="IPR036390">
    <property type="entry name" value="WH_DNA-bd_sf"/>
</dbReference>
<reference evidence="4" key="1">
    <citation type="journal article" date="2019" name="Int. J. Syst. Evol. Microbiol.">
        <title>The Global Catalogue of Microorganisms (GCM) 10K type strain sequencing project: providing services to taxonomists for standard genome sequencing and annotation.</title>
        <authorList>
            <consortium name="The Broad Institute Genomics Platform"/>
            <consortium name="The Broad Institute Genome Sequencing Center for Infectious Disease"/>
            <person name="Wu L."/>
            <person name="Ma J."/>
        </authorList>
    </citation>
    <scope>NUCLEOTIDE SEQUENCE [LARGE SCALE GENOMIC DNA]</scope>
    <source>
        <strain evidence="4">CECT 7398</strain>
    </source>
</reference>
<dbReference type="SUPFAM" id="SSF46785">
    <property type="entry name" value="Winged helix' DNA-binding domain"/>
    <property type="match status" value="1"/>
</dbReference>
<gene>
    <name evidence="3" type="ORF">QWZ16_17825</name>
</gene>
<protein>
    <submittedName>
        <fullName evidence="3">YafY family protein</fullName>
    </submittedName>
</protein>
<sequence length="231" mass="26423">MNKSQRLFALLTLLRARRYAVTARDLAEAMHVSQRTLYRDIQSLIAAGVPICGEAGVGYLLQSGAHLPPLMFTEKEMMALELGMRMVRGWSDQELAEASRSASAKIHSVLPDARKQQVENLPLLVPDSHLQSDTSIHSQMLRHATDQKYKVEVVYIANNHTTTQRRLQPLGQMFWGKVWTLIAWCELRQDYRQFRIDRIQTLTIVDEAFATSATRSLRHYVSLHAPQDRLQ</sequence>
<dbReference type="InterPro" id="IPR013196">
    <property type="entry name" value="HTH_11"/>
</dbReference>
<dbReference type="EMBL" id="JAUFQC010000027">
    <property type="protein sequence ID" value="MDN3611460.1"/>
    <property type="molecule type" value="Genomic_DNA"/>
</dbReference>
<dbReference type="InterPro" id="IPR036388">
    <property type="entry name" value="WH-like_DNA-bd_sf"/>
</dbReference>
<dbReference type="RefSeq" id="WP_170882731.1">
    <property type="nucleotide sequence ID" value="NZ_JABEYA020000005.1"/>
</dbReference>
<proteinExistence type="predicted"/>
<comment type="caution">
    <text evidence="3">The sequence shown here is derived from an EMBL/GenBank/DDBJ whole genome shotgun (WGS) entry which is preliminary data.</text>
</comment>
<dbReference type="Pfam" id="PF13280">
    <property type="entry name" value="WYL"/>
    <property type="match status" value="1"/>
</dbReference>
<feature type="domain" description="Helix-turn-helix type 11" evidence="1">
    <location>
        <begin position="6"/>
        <end position="59"/>
    </location>
</feature>
<evidence type="ECO:0000313" key="3">
    <source>
        <dbReference type="EMBL" id="MDN3611460.1"/>
    </source>
</evidence>
<dbReference type="InterPro" id="IPR026881">
    <property type="entry name" value="WYL_dom"/>
</dbReference>
<organism evidence="3 4">
    <name type="scientific">Vibrio ostreicida</name>
    <dbReference type="NCBI Taxonomy" id="526588"/>
    <lineage>
        <taxon>Bacteria</taxon>
        <taxon>Pseudomonadati</taxon>
        <taxon>Pseudomonadota</taxon>
        <taxon>Gammaproteobacteria</taxon>
        <taxon>Vibrionales</taxon>
        <taxon>Vibrionaceae</taxon>
        <taxon>Vibrio</taxon>
    </lineage>
</organism>
<accession>A0ABT8BWG4</accession>
<dbReference type="Proteomes" id="UP001238540">
    <property type="component" value="Unassembled WGS sequence"/>
</dbReference>
<evidence type="ECO:0000259" key="1">
    <source>
        <dbReference type="Pfam" id="PF08279"/>
    </source>
</evidence>
<evidence type="ECO:0000259" key="2">
    <source>
        <dbReference type="Pfam" id="PF13280"/>
    </source>
</evidence>
<dbReference type="PANTHER" id="PTHR34580">
    <property type="match status" value="1"/>
</dbReference>
<dbReference type="PANTHER" id="PTHR34580:SF3">
    <property type="entry name" value="PROTEIN PAFB"/>
    <property type="match status" value="1"/>
</dbReference>
<dbReference type="InterPro" id="IPR051534">
    <property type="entry name" value="CBASS_pafABC_assoc_protein"/>
</dbReference>
<dbReference type="Gene3D" id="1.10.10.10">
    <property type="entry name" value="Winged helix-like DNA-binding domain superfamily/Winged helix DNA-binding domain"/>
    <property type="match status" value="1"/>
</dbReference>
<name>A0ABT8BWG4_9VIBR</name>
<dbReference type="Pfam" id="PF08279">
    <property type="entry name" value="HTH_11"/>
    <property type="match status" value="1"/>
</dbReference>
<keyword evidence="4" id="KW-1185">Reference proteome</keyword>
<feature type="domain" description="WYL" evidence="2">
    <location>
        <begin position="139"/>
        <end position="203"/>
    </location>
</feature>
<dbReference type="PROSITE" id="PS52050">
    <property type="entry name" value="WYL"/>
    <property type="match status" value="1"/>
</dbReference>
<evidence type="ECO:0000313" key="4">
    <source>
        <dbReference type="Proteomes" id="UP001238540"/>
    </source>
</evidence>